<dbReference type="InterPro" id="IPR017157">
    <property type="entry name" value="Arylacetamide_deacetylase"/>
</dbReference>
<keyword evidence="14" id="KW-0325">Glycoprotein</keyword>
<comment type="catalytic activity">
    <reaction evidence="22">
        <text>a 1-O-alkyl-2-acetyl-sn-glycerol + H2O = a 1-O-alkyl-sn-glycerol + acetate + H(+)</text>
        <dbReference type="Rhea" id="RHEA:11552"/>
        <dbReference type="ChEBI" id="CHEBI:15377"/>
        <dbReference type="ChEBI" id="CHEBI:15378"/>
        <dbReference type="ChEBI" id="CHEBI:15850"/>
        <dbReference type="ChEBI" id="CHEBI:16291"/>
        <dbReference type="ChEBI" id="CHEBI:30089"/>
        <dbReference type="EC" id="3.1.1.71"/>
    </reaction>
    <physiologicalReaction direction="left-to-right" evidence="22">
        <dbReference type="Rhea" id="RHEA:11553"/>
    </physiologicalReaction>
</comment>
<evidence type="ECO:0000256" key="13">
    <source>
        <dbReference type="ARBA" id="ARBA00023136"/>
    </source>
</evidence>
<keyword evidence="4" id="KW-1003">Cell membrane</keyword>
<proteinExistence type="inferred from homology"/>
<evidence type="ECO:0000256" key="12">
    <source>
        <dbReference type="ARBA" id="ARBA00023098"/>
    </source>
</evidence>
<accession>A0A9D3WS39</accession>
<feature type="domain" description="Alpha/beta hydrolase fold-3" evidence="26">
    <location>
        <begin position="142"/>
        <end position="294"/>
    </location>
</feature>
<dbReference type="Proteomes" id="UP000827986">
    <property type="component" value="Unassembled WGS sequence"/>
</dbReference>
<evidence type="ECO:0000256" key="11">
    <source>
        <dbReference type="ARBA" id="ARBA00022989"/>
    </source>
</evidence>
<evidence type="ECO:0000256" key="21">
    <source>
        <dbReference type="ARBA" id="ARBA00048913"/>
    </source>
</evidence>
<dbReference type="Gene3D" id="3.40.50.1820">
    <property type="entry name" value="alpha/beta hydrolase"/>
    <property type="match status" value="1"/>
</dbReference>
<keyword evidence="6" id="KW-0378">Hydrolase</keyword>
<evidence type="ECO:0000256" key="20">
    <source>
        <dbReference type="ARBA" id="ARBA00047653"/>
    </source>
</evidence>
<name>A0A9D3WS39_9SAUR</name>
<evidence type="ECO:0000256" key="14">
    <source>
        <dbReference type="ARBA" id="ARBA00023180"/>
    </source>
</evidence>
<comment type="catalytic activity">
    <reaction evidence="15">
        <text>1-O-hexadecyl-2-acetyl-sn-glycerol + H2O = 1-O-hexadecyl-sn-glycerol + acetate + H(+)</text>
        <dbReference type="Rhea" id="RHEA:38563"/>
        <dbReference type="ChEBI" id="CHEBI:15377"/>
        <dbReference type="ChEBI" id="CHEBI:15378"/>
        <dbReference type="ChEBI" id="CHEBI:30089"/>
        <dbReference type="ChEBI" id="CHEBI:34115"/>
        <dbReference type="ChEBI" id="CHEBI:75936"/>
    </reaction>
    <physiologicalReaction direction="left-to-right" evidence="15">
        <dbReference type="Rhea" id="RHEA:38564"/>
    </physiologicalReaction>
</comment>
<keyword evidence="9" id="KW-0442">Lipid degradation</keyword>
<dbReference type="GO" id="GO:0047378">
    <property type="term" value="F:acetylalkylglycerol acetylhydrolase activity"/>
    <property type="evidence" value="ECO:0007669"/>
    <property type="project" value="UniProtKB-EC"/>
</dbReference>
<evidence type="ECO:0000256" key="22">
    <source>
        <dbReference type="ARBA" id="ARBA00049214"/>
    </source>
</evidence>
<comment type="catalytic activity">
    <reaction evidence="21">
        <text>a cholesterol ester + H2O = cholesterol + a fatty acid + H(+)</text>
        <dbReference type="Rhea" id="RHEA:36403"/>
        <dbReference type="ChEBI" id="CHEBI:15377"/>
        <dbReference type="ChEBI" id="CHEBI:15378"/>
        <dbReference type="ChEBI" id="CHEBI:16113"/>
        <dbReference type="ChEBI" id="CHEBI:17002"/>
        <dbReference type="ChEBI" id="CHEBI:28868"/>
    </reaction>
    <physiologicalReaction direction="left-to-right" evidence="21">
        <dbReference type="Rhea" id="RHEA:36404"/>
    </physiologicalReaction>
</comment>
<dbReference type="EMBL" id="JAHDVG010000488">
    <property type="protein sequence ID" value="KAH1165941.1"/>
    <property type="molecule type" value="Genomic_DNA"/>
</dbReference>
<evidence type="ECO:0000256" key="8">
    <source>
        <dbReference type="ARBA" id="ARBA00022848"/>
    </source>
</evidence>
<keyword evidence="12" id="KW-0443">Lipid metabolism</keyword>
<keyword evidence="28" id="KW-1185">Reference proteome</keyword>
<dbReference type="PROSITE" id="PS01174">
    <property type="entry name" value="LIPASE_GDXG_SER"/>
    <property type="match status" value="1"/>
</dbReference>
<evidence type="ECO:0000256" key="4">
    <source>
        <dbReference type="ARBA" id="ARBA00022475"/>
    </source>
</evidence>
<protein>
    <recommendedName>
        <fullName evidence="17">Neutral cholesterol ester hydrolase 1</fullName>
        <ecNumber evidence="16">3.1.1.71</ecNumber>
    </recommendedName>
    <alternativeName>
        <fullName evidence="18">Acetylalkylglycerol acetylhydrolase</fullName>
    </alternativeName>
    <alternativeName>
        <fullName evidence="19">Arylacetamide deacetylase-like 1</fullName>
    </alternativeName>
</protein>
<dbReference type="InterPro" id="IPR029058">
    <property type="entry name" value="AB_hydrolase_fold"/>
</dbReference>
<organism evidence="27 28">
    <name type="scientific">Mauremys mutica</name>
    <name type="common">yellowpond turtle</name>
    <dbReference type="NCBI Taxonomy" id="74926"/>
    <lineage>
        <taxon>Eukaryota</taxon>
        <taxon>Metazoa</taxon>
        <taxon>Chordata</taxon>
        <taxon>Craniata</taxon>
        <taxon>Vertebrata</taxon>
        <taxon>Euteleostomi</taxon>
        <taxon>Archelosauria</taxon>
        <taxon>Testudinata</taxon>
        <taxon>Testudines</taxon>
        <taxon>Cryptodira</taxon>
        <taxon>Durocryptodira</taxon>
        <taxon>Testudinoidea</taxon>
        <taxon>Geoemydidae</taxon>
        <taxon>Geoemydinae</taxon>
        <taxon>Mauremys</taxon>
    </lineage>
</organism>
<evidence type="ECO:0000256" key="16">
    <source>
        <dbReference type="ARBA" id="ARBA00044060"/>
    </source>
</evidence>
<feature type="active site" evidence="23">
    <location>
        <position position="381"/>
    </location>
</feature>
<feature type="transmembrane region" description="Helical" evidence="25">
    <location>
        <begin position="37"/>
        <end position="56"/>
    </location>
</feature>
<keyword evidence="11 25" id="KW-1133">Transmembrane helix</keyword>
<evidence type="ECO:0000256" key="18">
    <source>
        <dbReference type="ARBA" id="ARBA00044219"/>
    </source>
</evidence>
<dbReference type="EC" id="3.1.1.71" evidence="16"/>
<evidence type="ECO:0000256" key="10">
    <source>
        <dbReference type="ARBA" id="ARBA00022968"/>
    </source>
</evidence>
<dbReference type="GO" id="GO:0016042">
    <property type="term" value="P:lipid catabolic process"/>
    <property type="evidence" value="ECO:0007669"/>
    <property type="project" value="UniProtKB-KW"/>
</dbReference>
<keyword evidence="13 25" id="KW-0472">Membrane</keyword>
<evidence type="ECO:0000256" key="9">
    <source>
        <dbReference type="ARBA" id="ARBA00022963"/>
    </source>
</evidence>
<feature type="active site" evidence="23 24">
    <location>
        <position position="224"/>
    </location>
</feature>
<evidence type="ECO:0000256" key="19">
    <source>
        <dbReference type="ARBA" id="ARBA00044256"/>
    </source>
</evidence>
<sequence length="441" mass="50047">MGATTLQKTCEEAEKKTCFIVCACTQQRRHRSSMKSAFVLLTALVALTAYYVYLPLPSTVSDPWKLMLLDATFRATQQMCNLVHCLRLSHHLRVLNYVIGTFDKLETSSSEHIKITDALFDGVEVRVFEPSPKQDETLKRSVVYMHGGGWALASARTSFYNNLCRIMAESLNAVIVSIEYRLVPEVHFPEQFYDTLRATKYFLQSDILAKYSVDPGRIAISGDSAGGNLAAAVCQQLSLDDSVTNKLKLQALIYPVLQALDFNTPSYQQNTDMPVLPRFVMVKFWIDYFNGNYDFAPSMLINNHTSLDVSQAVYFRGRLNWTSLLPSMFKKNYKPVIQPTGKAEIIQEIPALLDIRAAPLLAEKEIFQLQPKTYILTCENDVLRDDGIMYAKRLESAGVEVTLDHFDDCFHGCMIFTIWPTNFSSGHRTRDSYIKWLAENL</sequence>
<dbReference type="InterPro" id="IPR013094">
    <property type="entry name" value="AB_hydrolase_3"/>
</dbReference>
<dbReference type="InterPro" id="IPR033140">
    <property type="entry name" value="Lipase_GDXG_put_SER_AS"/>
</dbReference>
<evidence type="ECO:0000256" key="3">
    <source>
        <dbReference type="ARBA" id="ARBA00010515"/>
    </source>
</evidence>
<evidence type="ECO:0000256" key="23">
    <source>
        <dbReference type="PIRSR" id="PIRSR037251-1"/>
    </source>
</evidence>
<evidence type="ECO:0000313" key="28">
    <source>
        <dbReference type="Proteomes" id="UP000827986"/>
    </source>
</evidence>
<dbReference type="PANTHER" id="PTHR48081:SF29">
    <property type="entry name" value="NEUTRAL CHOLESTEROL ESTER HYDROLASE 1"/>
    <property type="match status" value="1"/>
</dbReference>
<feature type="active site" evidence="23">
    <location>
        <position position="411"/>
    </location>
</feature>
<dbReference type="GO" id="GO:0005886">
    <property type="term" value="C:plasma membrane"/>
    <property type="evidence" value="ECO:0007669"/>
    <property type="project" value="UniProtKB-SubCell"/>
</dbReference>
<gene>
    <name evidence="27" type="ORF">KIL84_023500</name>
</gene>
<dbReference type="InterPro" id="IPR050300">
    <property type="entry name" value="GDXG_lipolytic_enzyme"/>
</dbReference>
<feature type="domain" description="Alpha/beta hydrolase fold-3" evidence="26">
    <location>
        <begin position="354"/>
        <end position="414"/>
    </location>
</feature>
<evidence type="ECO:0000256" key="1">
    <source>
        <dbReference type="ARBA" id="ARBA00004144"/>
    </source>
</evidence>
<comment type="catalytic activity">
    <reaction evidence="20">
        <text>cholesteryl (9Z-octadecenoate) + H2O = cholesterol + (9Z)-octadecenoate + H(+)</text>
        <dbReference type="Rhea" id="RHEA:33875"/>
        <dbReference type="ChEBI" id="CHEBI:15377"/>
        <dbReference type="ChEBI" id="CHEBI:15378"/>
        <dbReference type="ChEBI" id="CHEBI:16113"/>
        <dbReference type="ChEBI" id="CHEBI:30823"/>
        <dbReference type="ChEBI" id="CHEBI:46898"/>
    </reaction>
    <physiologicalReaction direction="left-to-right" evidence="20">
        <dbReference type="Rhea" id="RHEA:33876"/>
    </physiologicalReaction>
</comment>
<evidence type="ECO:0000313" key="27">
    <source>
        <dbReference type="EMBL" id="KAH1165941.1"/>
    </source>
</evidence>
<evidence type="ECO:0000256" key="15">
    <source>
        <dbReference type="ARBA" id="ARBA00023406"/>
    </source>
</evidence>
<dbReference type="PIRSF" id="PIRSF037251">
    <property type="entry name" value="Arylacetamide_deacetylase"/>
    <property type="match status" value="1"/>
</dbReference>
<evidence type="ECO:0000256" key="6">
    <source>
        <dbReference type="ARBA" id="ARBA00022801"/>
    </source>
</evidence>
<comment type="caution">
    <text evidence="27">The sequence shown here is derived from an EMBL/GenBank/DDBJ whole genome shotgun (WGS) entry which is preliminary data.</text>
</comment>
<comment type="subcellular location">
    <subcellularLocation>
        <location evidence="2">Cell membrane</location>
        <topology evidence="2">Single-pass type II membrane protein</topology>
    </subcellularLocation>
    <subcellularLocation>
        <location evidence="1">Microsome</location>
    </subcellularLocation>
</comment>
<reference evidence="27" key="1">
    <citation type="submission" date="2021-09" db="EMBL/GenBank/DDBJ databases">
        <title>The genome of Mauremys mutica provides insights into the evolution of semi-aquatic lifestyle.</title>
        <authorList>
            <person name="Gong S."/>
            <person name="Gao Y."/>
        </authorList>
    </citation>
    <scope>NUCLEOTIDE SEQUENCE</scope>
    <source>
        <strain evidence="27">MM-2020</strain>
        <tissue evidence="27">Muscle</tissue>
    </source>
</reference>
<keyword evidence="5 25" id="KW-0812">Transmembrane</keyword>
<evidence type="ECO:0000256" key="25">
    <source>
        <dbReference type="SAM" id="Phobius"/>
    </source>
</evidence>
<evidence type="ECO:0000256" key="2">
    <source>
        <dbReference type="ARBA" id="ARBA00004401"/>
    </source>
</evidence>
<evidence type="ECO:0000256" key="7">
    <source>
        <dbReference type="ARBA" id="ARBA00022824"/>
    </source>
</evidence>
<evidence type="ECO:0000256" key="5">
    <source>
        <dbReference type="ARBA" id="ARBA00022692"/>
    </source>
</evidence>
<evidence type="ECO:0000256" key="17">
    <source>
        <dbReference type="ARBA" id="ARBA00044162"/>
    </source>
</evidence>
<dbReference type="AlphaFoldDB" id="A0A9D3WS39"/>
<evidence type="ECO:0000256" key="24">
    <source>
        <dbReference type="PROSITE-ProRule" id="PRU10038"/>
    </source>
</evidence>
<dbReference type="SUPFAM" id="SSF53474">
    <property type="entry name" value="alpha/beta-Hydrolases"/>
    <property type="match status" value="1"/>
</dbReference>
<evidence type="ECO:0000259" key="26">
    <source>
        <dbReference type="Pfam" id="PF07859"/>
    </source>
</evidence>
<dbReference type="PANTHER" id="PTHR48081">
    <property type="entry name" value="AB HYDROLASE SUPERFAMILY PROTEIN C4A8.06C"/>
    <property type="match status" value="1"/>
</dbReference>
<keyword evidence="7" id="KW-0256">Endoplasmic reticulum</keyword>
<comment type="similarity">
    <text evidence="3">Belongs to the 'GDXG' lipolytic enzyme family.</text>
</comment>
<keyword evidence="10" id="KW-0735">Signal-anchor</keyword>
<keyword evidence="8" id="KW-0492">Microsome</keyword>
<dbReference type="Pfam" id="PF07859">
    <property type="entry name" value="Abhydrolase_3"/>
    <property type="match status" value="2"/>
</dbReference>